<gene>
    <name evidence="2" type="ORF">MSAN_01498100</name>
</gene>
<feature type="region of interest" description="Disordered" evidence="1">
    <location>
        <begin position="49"/>
        <end position="69"/>
    </location>
</feature>
<evidence type="ECO:0000256" key="1">
    <source>
        <dbReference type="SAM" id="MobiDB-lite"/>
    </source>
</evidence>
<dbReference type="AlphaFoldDB" id="A0A8H6Y4H0"/>
<name>A0A8H6Y4H0_9AGAR</name>
<feature type="region of interest" description="Disordered" evidence="1">
    <location>
        <begin position="87"/>
        <end position="106"/>
    </location>
</feature>
<dbReference type="EMBL" id="JACAZH010000012">
    <property type="protein sequence ID" value="KAF7353108.1"/>
    <property type="molecule type" value="Genomic_DNA"/>
</dbReference>
<evidence type="ECO:0008006" key="4">
    <source>
        <dbReference type="Google" id="ProtNLM"/>
    </source>
</evidence>
<keyword evidence="3" id="KW-1185">Reference proteome</keyword>
<protein>
    <recommendedName>
        <fullName evidence="4">Protein kinase domain-containing protein</fullName>
    </recommendedName>
</protein>
<feature type="compositionally biased region" description="Basic and acidic residues" evidence="1">
    <location>
        <begin position="57"/>
        <end position="69"/>
    </location>
</feature>
<comment type="caution">
    <text evidence="2">The sequence shown here is derived from an EMBL/GenBank/DDBJ whole genome shotgun (WGS) entry which is preliminary data.</text>
</comment>
<dbReference type="Proteomes" id="UP000623467">
    <property type="component" value="Unassembled WGS sequence"/>
</dbReference>
<evidence type="ECO:0000313" key="2">
    <source>
        <dbReference type="EMBL" id="KAF7353108.1"/>
    </source>
</evidence>
<proteinExistence type="predicted"/>
<accession>A0A8H6Y4H0</accession>
<sequence>MGLRPDYDPEVVVLSTSDNIESAPHATATKAKPFLKSFSFLPSLRRESFKTSGTSEAHTRKDSETKPRRQAAERLINNYNYYITGGRGGSGGEGGDQGGDGGAGHGPTVYFSQPQARDPSGISWLLGIVGQRTEFRTIRLGDINLIKEFKEMRSSPQFGLVGRRTPGASVRRVYIAKLEGRDSGHMTVAMYEGDGAKKAWKQHLTKYEAVRHPNIVQLYGLVSTKGLYAMVFHDELIPFAQFLRHFEHSPILRTYIIGYCLIIKGTEHEEAASYISDIFPMSPIQGYNDPTV</sequence>
<reference evidence="2" key="1">
    <citation type="submission" date="2020-05" db="EMBL/GenBank/DDBJ databases">
        <title>Mycena genomes resolve the evolution of fungal bioluminescence.</title>
        <authorList>
            <person name="Tsai I.J."/>
        </authorList>
    </citation>
    <scope>NUCLEOTIDE SEQUENCE</scope>
    <source>
        <strain evidence="2">160909Yilan</strain>
    </source>
</reference>
<dbReference type="OrthoDB" id="2919327at2759"/>
<organism evidence="2 3">
    <name type="scientific">Mycena sanguinolenta</name>
    <dbReference type="NCBI Taxonomy" id="230812"/>
    <lineage>
        <taxon>Eukaryota</taxon>
        <taxon>Fungi</taxon>
        <taxon>Dikarya</taxon>
        <taxon>Basidiomycota</taxon>
        <taxon>Agaricomycotina</taxon>
        <taxon>Agaricomycetes</taxon>
        <taxon>Agaricomycetidae</taxon>
        <taxon>Agaricales</taxon>
        <taxon>Marasmiineae</taxon>
        <taxon>Mycenaceae</taxon>
        <taxon>Mycena</taxon>
    </lineage>
</organism>
<feature type="compositionally biased region" description="Gly residues" evidence="1">
    <location>
        <begin position="87"/>
        <end position="105"/>
    </location>
</feature>
<evidence type="ECO:0000313" key="3">
    <source>
        <dbReference type="Proteomes" id="UP000623467"/>
    </source>
</evidence>